<evidence type="ECO:0000313" key="1">
    <source>
        <dbReference type="EMBL" id="VEU64417.1"/>
    </source>
</evidence>
<dbReference type="AlphaFoldDB" id="A0A449AHD4"/>
<geneLocation type="plasmid" evidence="1 2">
    <name>13</name>
</geneLocation>
<organism evidence="1 2">
    <name type="scientific">Mycoplasmopsis cynos</name>
    <dbReference type="NCBI Taxonomy" id="171284"/>
    <lineage>
        <taxon>Bacteria</taxon>
        <taxon>Bacillati</taxon>
        <taxon>Mycoplasmatota</taxon>
        <taxon>Mycoplasmoidales</taxon>
        <taxon>Metamycoplasmataceae</taxon>
        <taxon>Mycoplasmopsis</taxon>
    </lineage>
</organism>
<evidence type="ECO:0008006" key="3">
    <source>
        <dbReference type="Google" id="ProtNLM"/>
    </source>
</evidence>
<keyword evidence="1" id="KW-0614">Plasmid</keyword>
<dbReference type="Proteomes" id="UP000289506">
    <property type="component" value="Plasmid 13"/>
</dbReference>
<accession>A0A449AHD4</accession>
<proteinExistence type="predicted"/>
<dbReference type="EMBL" id="LR214986">
    <property type="protein sequence ID" value="VEU64417.1"/>
    <property type="molecule type" value="Genomic_DNA"/>
</dbReference>
<name>A0A449AHD4_9BACT</name>
<gene>
    <name evidence="1" type="ORF">NCTC10142_00157</name>
</gene>
<sequence length="325" mass="35934">MANELTLKSALQTEFSLVQPKTTHGANLTLQAAQMERALSSLVDKSLFLNICKNTVILESSDLNVKIQKVVGSKFSPKTAIGTGTANKWRLGGSINVSWNEPVTVFEAITAFEKELLPIDLASSKAAKVANQWSRIFERTAFKELENKIITDKTQIQKDLSKMQAIEVYNELVKKATEITETVDTEQGIDLIERDNVVIMVKPALFDKLAQAKLTGNGVLEAFELGQYGISSIAGYKIYANPFLRQFDAIVLADFIGFGAMSPIAMSYGKIDNLSNDLGFYFEGKDAYAFLYDKLAYGFAVTQKSADEQGKRIELPNANQELKDK</sequence>
<dbReference type="RefSeq" id="WP_129720409.1">
    <property type="nucleotide sequence ID" value="NZ_LR214986.1"/>
</dbReference>
<reference evidence="1 2" key="1">
    <citation type="submission" date="2019-01" db="EMBL/GenBank/DDBJ databases">
        <authorList>
            <consortium name="Pathogen Informatics"/>
        </authorList>
    </citation>
    <scope>NUCLEOTIDE SEQUENCE [LARGE SCALE GENOMIC DNA]</scope>
    <source>
        <strain evidence="1 2">NCTC10142</strain>
        <plasmid evidence="2">13</plasmid>
    </source>
</reference>
<protein>
    <recommendedName>
        <fullName evidence="3">Phage major capsid protein</fullName>
    </recommendedName>
</protein>
<evidence type="ECO:0000313" key="2">
    <source>
        <dbReference type="Proteomes" id="UP000289506"/>
    </source>
</evidence>